<organism evidence="6 7">
    <name type="scientific">Leucobacter komagatae</name>
    <dbReference type="NCBI Taxonomy" id="55969"/>
    <lineage>
        <taxon>Bacteria</taxon>
        <taxon>Bacillati</taxon>
        <taxon>Actinomycetota</taxon>
        <taxon>Actinomycetes</taxon>
        <taxon>Micrococcales</taxon>
        <taxon>Microbacteriaceae</taxon>
        <taxon>Leucobacter</taxon>
    </lineage>
</organism>
<dbReference type="AlphaFoldDB" id="A0A542XXH9"/>
<proteinExistence type="inferred from homology"/>
<reference evidence="6 7" key="1">
    <citation type="submission" date="2019-06" db="EMBL/GenBank/DDBJ databases">
        <title>Sequencing the genomes of 1000 actinobacteria strains.</title>
        <authorList>
            <person name="Klenk H.-P."/>
        </authorList>
    </citation>
    <scope>NUCLEOTIDE SEQUENCE [LARGE SCALE GENOMIC DNA]</scope>
    <source>
        <strain evidence="6 7">DSM 8803</strain>
    </source>
</reference>
<evidence type="ECO:0000256" key="1">
    <source>
        <dbReference type="ARBA" id="ARBA00005695"/>
    </source>
</evidence>
<sequence length="511" mass="55268">MTIRINPRKGVRAAALAAVALSLVLTSCSPPAASSGSGGDSLTIGMVGSTGDTQDPYQFQGSTSSSALFRQVFEGLAQRASDGSVKLALAESIEPNDTNDVWTITLRDGVKLHNGEKFIAEDVAESLRWMIDPENAFTYATQLDWLTSADQIEVVDDLTVKLNLAEPFGLVPEMLAMERINMRSIRNGATQEKPEGTGPFVLDSFTPGQEAKLTRFEDYWGEKPNIEHLKISYFTEQNAVTNAIRGGQIDVAQGIPFPEMPALEVDPNLELLVSDTAAYPIIAMNASNAPFDDVKVRQALRMSVDRERIVSNAFGGYASVANDFVGKNTSCAPPSVPQRKQDIAGAKALVAEAGAEGASVELVTDGAFPGMMEMAQLIADDAAKAGLNISVRKLDVATFLDRWLEWPFFISFTSSPYETTAKAHYLPGGSENGTAFDDAEYAELADKLYQATDAGEQCKLIEQMQTIEYERGGYLIPVYGQQITVHRSNVKGLEPDLYGRSAYVVTGVTVE</sequence>
<evidence type="ECO:0000256" key="3">
    <source>
        <dbReference type="ARBA" id="ARBA00022729"/>
    </source>
</evidence>
<protein>
    <submittedName>
        <fullName evidence="6">Peptide/nickel transport system substrate-binding protein</fullName>
    </submittedName>
</protein>
<dbReference type="Pfam" id="PF00496">
    <property type="entry name" value="SBP_bac_5"/>
    <property type="match status" value="1"/>
</dbReference>
<feature type="signal peptide" evidence="4">
    <location>
        <begin position="1"/>
        <end position="32"/>
    </location>
</feature>
<dbReference type="Proteomes" id="UP000319094">
    <property type="component" value="Unassembled WGS sequence"/>
</dbReference>
<keyword evidence="3 4" id="KW-0732">Signal</keyword>
<keyword evidence="2" id="KW-0813">Transport</keyword>
<dbReference type="GO" id="GO:0042597">
    <property type="term" value="C:periplasmic space"/>
    <property type="evidence" value="ECO:0007669"/>
    <property type="project" value="UniProtKB-ARBA"/>
</dbReference>
<gene>
    <name evidence="6" type="ORF">FB468_3057</name>
</gene>
<dbReference type="Gene3D" id="3.40.190.10">
    <property type="entry name" value="Periplasmic binding protein-like II"/>
    <property type="match status" value="1"/>
</dbReference>
<feature type="domain" description="Solute-binding protein family 5" evidence="5">
    <location>
        <begin position="85"/>
        <end position="414"/>
    </location>
</feature>
<dbReference type="Gene3D" id="3.10.105.10">
    <property type="entry name" value="Dipeptide-binding Protein, Domain 3"/>
    <property type="match status" value="1"/>
</dbReference>
<dbReference type="GO" id="GO:1904680">
    <property type="term" value="F:peptide transmembrane transporter activity"/>
    <property type="evidence" value="ECO:0007669"/>
    <property type="project" value="TreeGrafter"/>
</dbReference>
<evidence type="ECO:0000313" key="6">
    <source>
        <dbReference type="EMBL" id="TQL40536.1"/>
    </source>
</evidence>
<dbReference type="PIRSF" id="PIRSF002741">
    <property type="entry name" value="MppA"/>
    <property type="match status" value="1"/>
</dbReference>
<dbReference type="PANTHER" id="PTHR30290">
    <property type="entry name" value="PERIPLASMIC BINDING COMPONENT OF ABC TRANSPORTER"/>
    <property type="match status" value="1"/>
</dbReference>
<dbReference type="SUPFAM" id="SSF53850">
    <property type="entry name" value="Periplasmic binding protein-like II"/>
    <property type="match status" value="1"/>
</dbReference>
<dbReference type="InterPro" id="IPR039424">
    <property type="entry name" value="SBP_5"/>
</dbReference>
<name>A0A542XXH9_9MICO</name>
<dbReference type="PANTHER" id="PTHR30290:SF9">
    <property type="entry name" value="OLIGOPEPTIDE-BINDING PROTEIN APPA"/>
    <property type="match status" value="1"/>
</dbReference>
<dbReference type="CDD" id="cd08503">
    <property type="entry name" value="PBP2_NikA_DppA_OppA_like_17"/>
    <property type="match status" value="1"/>
</dbReference>
<dbReference type="InterPro" id="IPR000914">
    <property type="entry name" value="SBP_5_dom"/>
</dbReference>
<dbReference type="GO" id="GO:0015833">
    <property type="term" value="P:peptide transport"/>
    <property type="evidence" value="ECO:0007669"/>
    <property type="project" value="TreeGrafter"/>
</dbReference>
<dbReference type="Gene3D" id="3.90.76.10">
    <property type="entry name" value="Dipeptide-binding Protein, Domain 1"/>
    <property type="match status" value="1"/>
</dbReference>
<comment type="similarity">
    <text evidence="1">Belongs to the bacterial solute-binding protein 5 family.</text>
</comment>
<accession>A0A542XXH9</accession>
<dbReference type="RefSeq" id="WP_141888521.1">
    <property type="nucleotide sequence ID" value="NZ_BAAAUY010000023.1"/>
</dbReference>
<dbReference type="OrthoDB" id="3225986at2"/>
<feature type="chain" id="PRO_5039027720" evidence="4">
    <location>
        <begin position="33"/>
        <end position="511"/>
    </location>
</feature>
<evidence type="ECO:0000256" key="4">
    <source>
        <dbReference type="SAM" id="SignalP"/>
    </source>
</evidence>
<evidence type="ECO:0000256" key="2">
    <source>
        <dbReference type="ARBA" id="ARBA00022448"/>
    </source>
</evidence>
<comment type="caution">
    <text evidence="6">The sequence shown here is derived from an EMBL/GenBank/DDBJ whole genome shotgun (WGS) entry which is preliminary data.</text>
</comment>
<keyword evidence="7" id="KW-1185">Reference proteome</keyword>
<dbReference type="InterPro" id="IPR030678">
    <property type="entry name" value="Peptide/Ni-bd"/>
</dbReference>
<evidence type="ECO:0000313" key="7">
    <source>
        <dbReference type="Proteomes" id="UP000319094"/>
    </source>
</evidence>
<dbReference type="PROSITE" id="PS51257">
    <property type="entry name" value="PROKAR_LIPOPROTEIN"/>
    <property type="match status" value="1"/>
</dbReference>
<evidence type="ECO:0000259" key="5">
    <source>
        <dbReference type="Pfam" id="PF00496"/>
    </source>
</evidence>
<dbReference type="GO" id="GO:0043190">
    <property type="term" value="C:ATP-binding cassette (ABC) transporter complex"/>
    <property type="evidence" value="ECO:0007669"/>
    <property type="project" value="InterPro"/>
</dbReference>
<dbReference type="EMBL" id="VFON01000002">
    <property type="protein sequence ID" value="TQL40536.1"/>
    <property type="molecule type" value="Genomic_DNA"/>
</dbReference>